<protein>
    <recommendedName>
        <fullName evidence="3">Reverse transcriptase</fullName>
    </recommendedName>
</protein>
<dbReference type="PANTHER" id="PTHR33116">
    <property type="entry name" value="REVERSE TRANSCRIPTASE ZINC-BINDING DOMAIN-CONTAINING PROTEIN-RELATED-RELATED"/>
    <property type="match status" value="1"/>
</dbReference>
<evidence type="ECO:0000313" key="2">
    <source>
        <dbReference type="Proteomes" id="UP001289374"/>
    </source>
</evidence>
<accession>A0AAE1X065</accession>
<reference evidence="1" key="2">
    <citation type="journal article" date="2024" name="Plant">
        <title>Genomic evolution and insights into agronomic trait innovations of Sesamum species.</title>
        <authorList>
            <person name="Miao H."/>
            <person name="Wang L."/>
            <person name="Qu L."/>
            <person name="Liu H."/>
            <person name="Sun Y."/>
            <person name="Le M."/>
            <person name="Wang Q."/>
            <person name="Wei S."/>
            <person name="Zheng Y."/>
            <person name="Lin W."/>
            <person name="Duan Y."/>
            <person name="Cao H."/>
            <person name="Xiong S."/>
            <person name="Wang X."/>
            <person name="Wei L."/>
            <person name="Li C."/>
            <person name="Ma Q."/>
            <person name="Ju M."/>
            <person name="Zhao R."/>
            <person name="Li G."/>
            <person name="Mu C."/>
            <person name="Tian Q."/>
            <person name="Mei H."/>
            <person name="Zhang T."/>
            <person name="Gao T."/>
            <person name="Zhang H."/>
        </authorList>
    </citation>
    <scope>NUCLEOTIDE SEQUENCE</scope>
    <source>
        <strain evidence="1">K16</strain>
    </source>
</reference>
<dbReference type="Proteomes" id="UP001289374">
    <property type="component" value="Unassembled WGS sequence"/>
</dbReference>
<evidence type="ECO:0008006" key="3">
    <source>
        <dbReference type="Google" id="ProtNLM"/>
    </source>
</evidence>
<dbReference type="EMBL" id="JACGWL010000005">
    <property type="protein sequence ID" value="KAK4402848.1"/>
    <property type="molecule type" value="Genomic_DNA"/>
</dbReference>
<comment type="caution">
    <text evidence="1">The sequence shown here is derived from an EMBL/GenBank/DDBJ whole genome shotgun (WGS) entry which is preliminary data.</text>
</comment>
<evidence type="ECO:0000313" key="1">
    <source>
        <dbReference type="EMBL" id="KAK4402848.1"/>
    </source>
</evidence>
<sequence>MGLPGTGPPSGGPYFTIFVPLVHKIIRTIQVVLDTYRRASGQEINFLKSSVSFSRNTPWEVRSQFAADLHIRVENRMELYLSLPLKVARSKKDIFATIKDRICGEISGWNEKFLSQVGKEILINFGGAIGAPIRSIGFPVNGCARVLKAWCFPNYDIFSAPFGCRPSFTWQSLMSAQALFRAGCRWRVESGANICIWTDPWLPYPLTFRPITPPSADSLHMCVAELLDSSTGAWNKGGYVSCNILMR</sequence>
<dbReference type="AlphaFoldDB" id="A0AAE1X065"/>
<dbReference type="PANTHER" id="PTHR33116:SF86">
    <property type="entry name" value="REVERSE TRANSCRIPTASE DOMAIN-CONTAINING PROTEIN"/>
    <property type="match status" value="1"/>
</dbReference>
<organism evidence="1 2">
    <name type="scientific">Sesamum angolense</name>
    <dbReference type="NCBI Taxonomy" id="2727404"/>
    <lineage>
        <taxon>Eukaryota</taxon>
        <taxon>Viridiplantae</taxon>
        <taxon>Streptophyta</taxon>
        <taxon>Embryophyta</taxon>
        <taxon>Tracheophyta</taxon>
        <taxon>Spermatophyta</taxon>
        <taxon>Magnoliopsida</taxon>
        <taxon>eudicotyledons</taxon>
        <taxon>Gunneridae</taxon>
        <taxon>Pentapetalae</taxon>
        <taxon>asterids</taxon>
        <taxon>lamiids</taxon>
        <taxon>Lamiales</taxon>
        <taxon>Pedaliaceae</taxon>
        <taxon>Sesamum</taxon>
    </lineage>
</organism>
<proteinExistence type="predicted"/>
<name>A0AAE1X065_9LAMI</name>
<keyword evidence="2" id="KW-1185">Reference proteome</keyword>
<gene>
    <name evidence="1" type="ORF">Sango_1025500</name>
</gene>
<reference evidence="1" key="1">
    <citation type="submission" date="2020-06" db="EMBL/GenBank/DDBJ databases">
        <authorList>
            <person name="Li T."/>
            <person name="Hu X."/>
            <person name="Zhang T."/>
            <person name="Song X."/>
            <person name="Zhang H."/>
            <person name="Dai N."/>
            <person name="Sheng W."/>
            <person name="Hou X."/>
            <person name="Wei L."/>
        </authorList>
    </citation>
    <scope>NUCLEOTIDE SEQUENCE</scope>
    <source>
        <strain evidence="1">K16</strain>
        <tissue evidence="1">Leaf</tissue>
    </source>
</reference>